<dbReference type="EMBL" id="SNYW01000007">
    <property type="protein sequence ID" value="TDQ83111.1"/>
    <property type="molecule type" value="Genomic_DNA"/>
</dbReference>
<accession>A0A4R6WPG3</accession>
<protein>
    <submittedName>
        <fullName evidence="2">Putative pyrroloquinoline-quinone binding quinoprotein</fullName>
    </submittedName>
</protein>
<organism evidence="2 3">
    <name type="scientific">Dongia mobilis</name>
    <dbReference type="NCBI Taxonomy" id="578943"/>
    <lineage>
        <taxon>Bacteria</taxon>
        <taxon>Pseudomonadati</taxon>
        <taxon>Pseudomonadota</taxon>
        <taxon>Alphaproteobacteria</taxon>
        <taxon>Rhodospirillales</taxon>
        <taxon>Dongiaceae</taxon>
        <taxon>Dongia</taxon>
    </lineage>
</organism>
<evidence type="ECO:0000313" key="3">
    <source>
        <dbReference type="Proteomes" id="UP000295783"/>
    </source>
</evidence>
<dbReference type="AlphaFoldDB" id="A0A4R6WPG3"/>
<dbReference type="InterPro" id="IPR011047">
    <property type="entry name" value="Quinoprotein_ADH-like_sf"/>
</dbReference>
<dbReference type="SUPFAM" id="SSF50998">
    <property type="entry name" value="Quinoprotein alcohol dehydrogenase-like"/>
    <property type="match status" value="1"/>
</dbReference>
<gene>
    <name evidence="2" type="ORF">A8950_1396</name>
</gene>
<sequence>MRANVAARGGDRTGIGRLTVACGLMIGMLALAACDKQKVPLPGERVSVLQLNTELNADPALADVTVRLPKPYVNADWAQAGGNPTHAMYHLQAGADVLNEVWSVDVGASAGDSNRLLAEPVIADGMIYTLDAEALVRAFQVDTGQRVWQADMTPDDEDDDLFGGGLAVAEGKIFITTPYAEIYALDAKTGAFVWRASAPAPMRSAPTVSDGRVFVITIDNQLLAYAVDDGRRLWSNAGVEEAAGLLGGSTPAVLGNVVVAAYTSGELLAFDVVNGNSLWTDSLAGRARASSVAALSDIRGRPVIDRDRVIAIGNGGVMAAIDLRRGERYWSRDLGGTQSPWAAGDFIYVMTSSSEVICVTREDGRIKWVRPLPPFEDLEQREDPIYWSGPVLAGDRLLVTGSNGIALSISPYTGQVMGQQQLPDRSHLPPVVANEMVFMLSDDAELTAFR</sequence>
<dbReference type="InterPro" id="IPR018391">
    <property type="entry name" value="PQQ_b-propeller_rpt"/>
</dbReference>
<keyword evidence="3" id="KW-1185">Reference proteome</keyword>
<evidence type="ECO:0000313" key="2">
    <source>
        <dbReference type="EMBL" id="TDQ83111.1"/>
    </source>
</evidence>
<dbReference type="SMART" id="SM00564">
    <property type="entry name" value="PQQ"/>
    <property type="match status" value="7"/>
</dbReference>
<dbReference type="PROSITE" id="PS51257">
    <property type="entry name" value="PROKAR_LIPOPROTEIN"/>
    <property type="match status" value="1"/>
</dbReference>
<name>A0A4R6WPG3_9PROT</name>
<comment type="caution">
    <text evidence="2">The sequence shown here is derived from an EMBL/GenBank/DDBJ whole genome shotgun (WGS) entry which is preliminary data.</text>
</comment>
<dbReference type="PANTHER" id="PTHR34512:SF30">
    <property type="entry name" value="OUTER MEMBRANE PROTEIN ASSEMBLY FACTOR BAMB"/>
    <property type="match status" value="1"/>
</dbReference>
<dbReference type="PANTHER" id="PTHR34512">
    <property type="entry name" value="CELL SURFACE PROTEIN"/>
    <property type="match status" value="1"/>
</dbReference>
<feature type="domain" description="Pyrrolo-quinoline quinone repeat" evidence="1">
    <location>
        <begin position="133"/>
        <end position="368"/>
    </location>
</feature>
<dbReference type="InterPro" id="IPR015943">
    <property type="entry name" value="WD40/YVTN_repeat-like_dom_sf"/>
</dbReference>
<evidence type="ECO:0000259" key="1">
    <source>
        <dbReference type="Pfam" id="PF13360"/>
    </source>
</evidence>
<dbReference type="Gene3D" id="2.130.10.10">
    <property type="entry name" value="YVTN repeat-like/Quinoprotein amine dehydrogenase"/>
    <property type="match status" value="1"/>
</dbReference>
<dbReference type="Proteomes" id="UP000295783">
    <property type="component" value="Unassembled WGS sequence"/>
</dbReference>
<dbReference type="Pfam" id="PF13360">
    <property type="entry name" value="PQQ_2"/>
    <property type="match status" value="1"/>
</dbReference>
<reference evidence="2 3" key="1">
    <citation type="submission" date="2019-03" db="EMBL/GenBank/DDBJ databases">
        <title>Genomic Encyclopedia of Type Strains, Phase III (KMG-III): the genomes of soil and plant-associated and newly described type strains.</title>
        <authorList>
            <person name="Whitman W."/>
        </authorList>
    </citation>
    <scope>NUCLEOTIDE SEQUENCE [LARGE SCALE GENOMIC DNA]</scope>
    <source>
        <strain evidence="2 3">CGMCC 1.7660</strain>
    </source>
</reference>
<dbReference type="InterPro" id="IPR002372">
    <property type="entry name" value="PQQ_rpt_dom"/>
</dbReference>
<proteinExistence type="predicted"/>